<dbReference type="Proteomes" id="UP001652625">
    <property type="component" value="Chromosome 01"/>
</dbReference>
<evidence type="ECO:0000313" key="2">
    <source>
        <dbReference type="RefSeq" id="XP_065642913.1"/>
    </source>
</evidence>
<name>A0ABM4B2B0_HYDVU</name>
<keyword evidence="1" id="KW-1185">Reference proteome</keyword>
<reference evidence="1" key="1">
    <citation type="submission" date="2025-05" db="UniProtKB">
        <authorList>
            <consortium name="RefSeq"/>
        </authorList>
    </citation>
    <scope>NUCLEOTIDE SEQUENCE [LARGE SCALE GENOMIC DNA]</scope>
</reference>
<accession>A0ABM4B2B0</accession>
<protein>
    <submittedName>
        <fullName evidence="2">Tigger transposable element-derived protein 4-like</fullName>
    </submittedName>
</protein>
<organism evidence="1 2">
    <name type="scientific">Hydra vulgaris</name>
    <name type="common">Hydra</name>
    <name type="synonym">Hydra attenuata</name>
    <dbReference type="NCBI Taxonomy" id="6087"/>
    <lineage>
        <taxon>Eukaryota</taxon>
        <taxon>Metazoa</taxon>
        <taxon>Cnidaria</taxon>
        <taxon>Hydrozoa</taxon>
        <taxon>Hydroidolina</taxon>
        <taxon>Anthoathecata</taxon>
        <taxon>Aplanulata</taxon>
        <taxon>Hydridae</taxon>
        <taxon>Hydra</taxon>
    </lineage>
</organism>
<evidence type="ECO:0000313" key="1">
    <source>
        <dbReference type="Proteomes" id="UP001652625"/>
    </source>
</evidence>
<dbReference type="RefSeq" id="XP_065642913.1">
    <property type="nucleotide sequence ID" value="XM_065786841.1"/>
</dbReference>
<gene>
    <name evidence="2" type="primary">LOC136074512</name>
</gene>
<dbReference type="GeneID" id="136074512"/>
<proteinExistence type="predicted"/>
<reference evidence="2" key="2">
    <citation type="submission" date="2025-08" db="UniProtKB">
        <authorList>
            <consortium name="RefSeq"/>
        </authorList>
    </citation>
    <scope>IDENTIFICATION</scope>
</reference>
<sequence length="194" mass="21832">MIAPWLTTTLPTILSRYPHENIFNADEFRLFYQCFPIKSLHLENEKCTGGKHSKVGLTGIAAINVKGERLSMFVVGKSKSPSCFKGVKNVPCRYRAESKNVEKAVIENLKDDLKLLKSKFDADFNLMADELAGIDFDVCIANKSSDEDIIAEVSGHDAIETEEESDNNLMRIALMFLTMLQNQVRTKQSMHHCS</sequence>